<feature type="domain" description="Orc1-like AAA ATPase" evidence="2">
    <location>
        <begin position="8"/>
        <end position="67"/>
    </location>
</feature>
<evidence type="ECO:0000313" key="4">
    <source>
        <dbReference type="Proteomes" id="UP000269289"/>
    </source>
</evidence>
<accession>A0A3M2J5P4</accession>
<reference evidence="3 4" key="1">
    <citation type="submission" date="2018-10" db="EMBL/GenBank/DDBJ databases">
        <title>Isolation, diversity and antifungal activity of actinobacteria from wheat.</title>
        <authorList>
            <person name="Han C."/>
        </authorList>
    </citation>
    <scope>NUCLEOTIDE SEQUENCE [LARGE SCALE GENOMIC DNA]</scope>
    <source>
        <strain evidence="3 4">NEAU-YY56</strain>
    </source>
</reference>
<dbReference type="OrthoDB" id="483at2"/>
<dbReference type="RefSeq" id="WP_122149346.1">
    <property type="nucleotide sequence ID" value="NZ_RFFI01000049.1"/>
</dbReference>
<organism evidence="3 4">
    <name type="scientific">Cellulomonas triticagri</name>
    <dbReference type="NCBI Taxonomy" id="2483352"/>
    <lineage>
        <taxon>Bacteria</taxon>
        <taxon>Bacillati</taxon>
        <taxon>Actinomycetota</taxon>
        <taxon>Actinomycetes</taxon>
        <taxon>Micrococcales</taxon>
        <taxon>Cellulomonadaceae</taxon>
        <taxon>Cellulomonas</taxon>
    </lineage>
</organism>
<dbReference type="InterPro" id="IPR041664">
    <property type="entry name" value="AAA_16"/>
</dbReference>
<evidence type="ECO:0000256" key="1">
    <source>
        <dbReference type="SAM" id="MobiDB-lite"/>
    </source>
</evidence>
<proteinExistence type="predicted"/>
<dbReference type="AlphaFoldDB" id="A0A3M2J5P4"/>
<dbReference type="Proteomes" id="UP000269289">
    <property type="component" value="Unassembled WGS sequence"/>
</dbReference>
<name>A0A3M2J5P4_9CELL</name>
<comment type="caution">
    <text evidence="3">The sequence shown here is derived from an EMBL/GenBank/DDBJ whole genome shotgun (WGS) entry which is preliminary data.</text>
</comment>
<protein>
    <submittedName>
        <fullName evidence="3">ATP-binding protein</fullName>
    </submittedName>
</protein>
<sequence length="85" mass="8687">MTAPARALLGRAAELDRVAGVVLGARNGQSGALVVRGEPGIGKTSLLRRSEVLPTLSARAPAAPRGRTRRSTRAGCAPRCAGTRA</sequence>
<evidence type="ECO:0000259" key="2">
    <source>
        <dbReference type="Pfam" id="PF13191"/>
    </source>
</evidence>
<gene>
    <name evidence="3" type="ORF">EBM89_10295</name>
</gene>
<evidence type="ECO:0000313" key="3">
    <source>
        <dbReference type="EMBL" id="RMI09427.1"/>
    </source>
</evidence>
<dbReference type="Pfam" id="PF13191">
    <property type="entry name" value="AAA_16"/>
    <property type="match status" value="1"/>
</dbReference>
<keyword evidence="3" id="KW-0547">Nucleotide-binding</keyword>
<dbReference type="GO" id="GO:0005524">
    <property type="term" value="F:ATP binding"/>
    <property type="evidence" value="ECO:0007669"/>
    <property type="project" value="UniProtKB-KW"/>
</dbReference>
<keyword evidence="3" id="KW-0067">ATP-binding</keyword>
<dbReference type="EMBL" id="RFFI01000049">
    <property type="protein sequence ID" value="RMI09427.1"/>
    <property type="molecule type" value="Genomic_DNA"/>
</dbReference>
<keyword evidence="4" id="KW-1185">Reference proteome</keyword>
<feature type="region of interest" description="Disordered" evidence="1">
    <location>
        <begin position="59"/>
        <end position="85"/>
    </location>
</feature>